<dbReference type="RefSeq" id="WP_353717922.1">
    <property type="nucleotide sequence ID" value="NZ_CP159289.1"/>
</dbReference>
<dbReference type="SUPFAM" id="SSF55031">
    <property type="entry name" value="Bacterial exopeptidase dimerisation domain"/>
    <property type="match status" value="1"/>
</dbReference>
<dbReference type="InterPro" id="IPR002933">
    <property type="entry name" value="Peptidase_M20"/>
</dbReference>
<evidence type="ECO:0000256" key="2">
    <source>
        <dbReference type="PIRSR" id="PIRSR005962-1"/>
    </source>
</evidence>
<reference evidence="4" key="1">
    <citation type="submission" date="2024-06" db="EMBL/GenBank/DDBJ databases">
        <title>Sequencing and assembly of the genome of Dyadobacter sp. strain 676, a symbiont of Cyamopsis tetragonoloba.</title>
        <authorList>
            <person name="Guro P."/>
            <person name="Sazanova A."/>
            <person name="Kuznetsova I."/>
            <person name="Belimov A."/>
            <person name="Safronova V."/>
        </authorList>
    </citation>
    <scope>NUCLEOTIDE SEQUENCE</scope>
    <source>
        <strain evidence="4">676</strain>
    </source>
</reference>
<dbReference type="InterPro" id="IPR036264">
    <property type="entry name" value="Bact_exopeptidase_dim_dom"/>
</dbReference>
<keyword evidence="2" id="KW-0464">Manganese</keyword>
<dbReference type="SUPFAM" id="SSF53187">
    <property type="entry name" value="Zn-dependent exopeptidases"/>
    <property type="match status" value="1"/>
</dbReference>
<comment type="cofactor">
    <cofactor evidence="2">
        <name>Mn(2+)</name>
        <dbReference type="ChEBI" id="CHEBI:29035"/>
    </cofactor>
    <text evidence="2">The Mn(2+) ion enhances activity.</text>
</comment>
<feature type="binding site" evidence="2">
    <location>
        <position position="414"/>
    </location>
    <ligand>
        <name>Mn(2+)</name>
        <dbReference type="ChEBI" id="CHEBI:29035"/>
        <label>2</label>
    </ligand>
</feature>
<evidence type="ECO:0000259" key="3">
    <source>
        <dbReference type="Pfam" id="PF07687"/>
    </source>
</evidence>
<dbReference type="GO" id="GO:0050118">
    <property type="term" value="F:N-acetyldiaminopimelate deacetylase activity"/>
    <property type="evidence" value="ECO:0007669"/>
    <property type="project" value="UniProtKB-ARBA"/>
</dbReference>
<feature type="binding site" evidence="2">
    <location>
        <position position="181"/>
    </location>
    <ligand>
        <name>Mn(2+)</name>
        <dbReference type="ChEBI" id="CHEBI:29035"/>
        <label>2</label>
    </ligand>
</feature>
<dbReference type="Pfam" id="PF07687">
    <property type="entry name" value="M20_dimer"/>
    <property type="match status" value="1"/>
</dbReference>
<keyword evidence="2" id="KW-0479">Metal-binding</keyword>
<protein>
    <submittedName>
        <fullName evidence="4">Amidohydrolase</fullName>
    </submittedName>
</protein>
<feature type="domain" description="Peptidase M20 dimerisation" evidence="3">
    <location>
        <begin position="236"/>
        <end position="331"/>
    </location>
</feature>
<keyword evidence="1" id="KW-0378">Hydrolase</keyword>
<feature type="binding site" evidence="2">
    <location>
        <position position="212"/>
    </location>
    <ligand>
        <name>Mn(2+)</name>
        <dbReference type="ChEBI" id="CHEBI:29035"/>
        <label>2</label>
    </ligand>
</feature>
<gene>
    <name evidence="4" type="ORF">ABV298_19900</name>
</gene>
<dbReference type="EMBL" id="CP159289">
    <property type="protein sequence ID" value="XCH22594.1"/>
    <property type="molecule type" value="Genomic_DNA"/>
</dbReference>
<evidence type="ECO:0000313" key="4">
    <source>
        <dbReference type="EMBL" id="XCH22594.1"/>
    </source>
</evidence>
<dbReference type="PANTHER" id="PTHR11014:SF63">
    <property type="entry name" value="METALLOPEPTIDASE, PUTATIVE (AFU_ORTHOLOGUE AFUA_6G09600)-RELATED"/>
    <property type="match status" value="1"/>
</dbReference>
<dbReference type="InterPro" id="IPR011650">
    <property type="entry name" value="Peptidase_M20_dimer"/>
</dbReference>
<dbReference type="InterPro" id="IPR017439">
    <property type="entry name" value="Amidohydrolase"/>
</dbReference>
<dbReference type="PIRSF" id="PIRSF005962">
    <property type="entry name" value="Pept_M20D_amidohydro"/>
    <property type="match status" value="1"/>
</dbReference>
<accession>A0AAU8FDM1</accession>
<dbReference type="GO" id="GO:0019877">
    <property type="term" value="P:diaminopimelate biosynthetic process"/>
    <property type="evidence" value="ECO:0007669"/>
    <property type="project" value="UniProtKB-ARBA"/>
</dbReference>
<dbReference type="GO" id="GO:0046872">
    <property type="term" value="F:metal ion binding"/>
    <property type="evidence" value="ECO:0007669"/>
    <property type="project" value="UniProtKB-KW"/>
</dbReference>
<proteinExistence type="predicted"/>
<dbReference type="NCBIfam" id="TIGR01891">
    <property type="entry name" value="amidohydrolases"/>
    <property type="match status" value="1"/>
</dbReference>
<feature type="binding site" evidence="2">
    <location>
        <position position="147"/>
    </location>
    <ligand>
        <name>Mn(2+)</name>
        <dbReference type="ChEBI" id="CHEBI:29035"/>
        <label>2</label>
    </ligand>
</feature>
<dbReference type="Pfam" id="PF01546">
    <property type="entry name" value="Peptidase_M20"/>
    <property type="match status" value="1"/>
</dbReference>
<dbReference type="Gene3D" id="3.30.70.360">
    <property type="match status" value="1"/>
</dbReference>
<feature type="binding site" evidence="2">
    <location>
        <position position="145"/>
    </location>
    <ligand>
        <name>Mn(2+)</name>
        <dbReference type="ChEBI" id="CHEBI:29035"/>
        <label>2</label>
    </ligand>
</feature>
<dbReference type="AlphaFoldDB" id="A0AAU8FDM1"/>
<organism evidence="4">
    <name type="scientific">Dyadobacter sp. 676</name>
    <dbReference type="NCBI Taxonomy" id="3088362"/>
    <lineage>
        <taxon>Bacteria</taxon>
        <taxon>Pseudomonadati</taxon>
        <taxon>Bacteroidota</taxon>
        <taxon>Cytophagia</taxon>
        <taxon>Cytophagales</taxon>
        <taxon>Spirosomataceae</taxon>
        <taxon>Dyadobacter</taxon>
    </lineage>
</organism>
<name>A0AAU8FDM1_9BACT</name>
<dbReference type="PANTHER" id="PTHR11014">
    <property type="entry name" value="PEPTIDASE M20 FAMILY MEMBER"/>
    <property type="match status" value="1"/>
</dbReference>
<sequence length="446" mass="47984">MTTPFTKSILFGWNVSLATVLLGISGHIALAQSPLARTIDQKAPALEKKLVEWRRDFHQNPELGNREFKTAEKVANHLKQLGIDVQTGVAHTGVVGMLKGGKPGPVVALRADMDGLPVTERGDLPFKSKVTTEYNGQNTGVMHACGHDTHVAILMGVAEVLASVKNELPGTIKFIFQPAEEGAPQGEEGGAELMVREGVLENPKVAAIFGLHIDSQIEVGKIAYRPGATMAAVDFFSIDVKGKQTHGAYPWSGVDPIVTSSQIVNALQTIVSRNLDLTHAPAVVTIGAIHGGVRQNIIPESVKMIGTIRTFDEKMHSYVHERLKDISTNIAESAGATASVDIDVMYPVTFNDEALTAKMIGTLENVAGKENVNLIPAKTGAEDFSYYQQKVPGFFFFLGGMPKGKSVAEAAPHHTPDFYVDEGSLVLGVRSIARLATDYLEKSKIK</sequence>
<dbReference type="FunFam" id="3.30.70.360:FF:000001">
    <property type="entry name" value="N-acetyldiaminopimelate deacetylase"/>
    <property type="match status" value="1"/>
</dbReference>
<evidence type="ECO:0000256" key="1">
    <source>
        <dbReference type="ARBA" id="ARBA00022801"/>
    </source>
</evidence>
<dbReference type="Gene3D" id="3.40.630.10">
    <property type="entry name" value="Zn peptidases"/>
    <property type="match status" value="1"/>
</dbReference>